<evidence type="ECO:0000313" key="2">
    <source>
        <dbReference type="EMBL" id="KAL0459580.1"/>
    </source>
</evidence>
<keyword evidence="1" id="KW-0812">Transmembrane</keyword>
<accession>A0AAW2Y1G7</accession>
<dbReference type="InterPro" id="IPR027272">
    <property type="entry name" value="Piezo"/>
</dbReference>
<sequence length="263" mass="30427">MRSILSGHLLPLLLMTAGLVNWSLISLINLLTSLLFRFTAPKKEFRFRRRNLSLWFVFIYSSFVILLQVLFLSICASLDPQWSIADAWWIKLLGLIKGPSWTSPRVIYFLVIELLVVLIALTEIKRDKFGFVEFQGSFWRSEDSFWVYLSSIAKHIGYRLRLASCLMLPAVQLVSGISNPSWLSLPFFVCSCVGLVDWSLTSNFLGLFRWWKLLWAYAGFSICLLYVYQLPGFHIAFKQFLTQLVYTKYPLILIGNKFVQALP</sequence>
<reference evidence="2" key="2">
    <citation type="journal article" date="2024" name="Plant">
        <title>Genomic evolution and insights into agronomic trait innovations of Sesamum species.</title>
        <authorList>
            <person name="Miao H."/>
            <person name="Wang L."/>
            <person name="Qu L."/>
            <person name="Liu H."/>
            <person name="Sun Y."/>
            <person name="Le M."/>
            <person name="Wang Q."/>
            <person name="Wei S."/>
            <person name="Zheng Y."/>
            <person name="Lin W."/>
            <person name="Duan Y."/>
            <person name="Cao H."/>
            <person name="Xiong S."/>
            <person name="Wang X."/>
            <person name="Wei L."/>
            <person name="Li C."/>
            <person name="Ma Q."/>
            <person name="Ju M."/>
            <person name="Zhao R."/>
            <person name="Li G."/>
            <person name="Mu C."/>
            <person name="Tian Q."/>
            <person name="Mei H."/>
            <person name="Zhang T."/>
            <person name="Gao T."/>
            <person name="Zhang H."/>
        </authorList>
    </citation>
    <scope>NUCLEOTIDE SEQUENCE</scope>
    <source>
        <strain evidence="2">KEN1</strain>
    </source>
</reference>
<keyword evidence="1" id="KW-1133">Transmembrane helix</keyword>
<organism evidence="2">
    <name type="scientific">Sesamum latifolium</name>
    <dbReference type="NCBI Taxonomy" id="2727402"/>
    <lineage>
        <taxon>Eukaryota</taxon>
        <taxon>Viridiplantae</taxon>
        <taxon>Streptophyta</taxon>
        <taxon>Embryophyta</taxon>
        <taxon>Tracheophyta</taxon>
        <taxon>Spermatophyta</taxon>
        <taxon>Magnoliopsida</taxon>
        <taxon>eudicotyledons</taxon>
        <taxon>Gunneridae</taxon>
        <taxon>Pentapetalae</taxon>
        <taxon>asterids</taxon>
        <taxon>lamiids</taxon>
        <taxon>Lamiales</taxon>
        <taxon>Pedaliaceae</taxon>
        <taxon>Sesamum</taxon>
    </lineage>
</organism>
<dbReference type="GO" id="GO:0008381">
    <property type="term" value="F:mechanosensitive monoatomic ion channel activity"/>
    <property type="evidence" value="ECO:0007669"/>
    <property type="project" value="InterPro"/>
</dbReference>
<keyword evidence="1" id="KW-0472">Membrane</keyword>
<dbReference type="EMBL" id="JACGWN010000002">
    <property type="protein sequence ID" value="KAL0459580.1"/>
    <property type="molecule type" value="Genomic_DNA"/>
</dbReference>
<feature type="transmembrane region" description="Helical" evidence="1">
    <location>
        <begin position="213"/>
        <end position="231"/>
    </location>
</feature>
<dbReference type="GO" id="GO:0016020">
    <property type="term" value="C:membrane"/>
    <property type="evidence" value="ECO:0007669"/>
    <property type="project" value="InterPro"/>
</dbReference>
<comment type="caution">
    <text evidence="2">The sequence shown here is derived from an EMBL/GenBank/DDBJ whole genome shotgun (WGS) entry which is preliminary data.</text>
</comment>
<dbReference type="PANTHER" id="PTHR47049:SF2">
    <property type="entry name" value="PIEZO-TYPE MECHANOSENSITIVE ION CHANNEL HOMOLOG"/>
    <property type="match status" value="1"/>
</dbReference>
<evidence type="ECO:0000256" key="1">
    <source>
        <dbReference type="SAM" id="Phobius"/>
    </source>
</evidence>
<dbReference type="AlphaFoldDB" id="A0AAW2Y1G7"/>
<feature type="transmembrane region" description="Helical" evidence="1">
    <location>
        <begin position="183"/>
        <end position="201"/>
    </location>
</feature>
<proteinExistence type="predicted"/>
<feature type="transmembrane region" description="Helical" evidence="1">
    <location>
        <begin position="20"/>
        <end position="40"/>
    </location>
</feature>
<feature type="transmembrane region" description="Helical" evidence="1">
    <location>
        <begin position="106"/>
        <end position="124"/>
    </location>
</feature>
<name>A0AAW2Y1G7_9LAMI</name>
<feature type="transmembrane region" description="Helical" evidence="1">
    <location>
        <begin position="52"/>
        <end position="74"/>
    </location>
</feature>
<dbReference type="PANTHER" id="PTHR47049">
    <property type="entry name" value="PIEZO-TYPE MECHANOSENSITIVE ION CHANNEL HOMOLOG"/>
    <property type="match status" value="1"/>
</dbReference>
<protein>
    <submittedName>
        <fullName evidence="2">Piezo-type mechanosensitive ion channel</fullName>
    </submittedName>
</protein>
<reference evidence="2" key="1">
    <citation type="submission" date="2020-06" db="EMBL/GenBank/DDBJ databases">
        <authorList>
            <person name="Li T."/>
            <person name="Hu X."/>
            <person name="Zhang T."/>
            <person name="Song X."/>
            <person name="Zhang H."/>
            <person name="Dai N."/>
            <person name="Sheng W."/>
            <person name="Hou X."/>
            <person name="Wei L."/>
        </authorList>
    </citation>
    <scope>NUCLEOTIDE SEQUENCE</scope>
    <source>
        <strain evidence="2">KEN1</strain>
        <tissue evidence="2">Leaf</tissue>
    </source>
</reference>
<gene>
    <name evidence="2" type="ORF">Slati_0585200</name>
</gene>